<evidence type="ECO:0000256" key="2">
    <source>
        <dbReference type="ARBA" id="ARBA00022723"/>
    </source>
</evidence>
<gene>
    <name evidence="6" type="ORF">MG3_02028</name>
</gene>
<dbReference type="Gene3D" id="3.90.1640.10">
    <property type="entry name" value="inorganic pyrophosphatase (n-terminal core)"/>
    <property type="match status" value="1"/>
</dbReference>
<dbReference type="EMBL" id="AJIX01000013">
    <property type="protein sequence ID" value="KGR13599.1"/>
    <property type="molecule type" value="Genomic_DNA"/>
</dbReference>
<dbReference type="Gene3D" id="3.10.310.20">
    <property type="entry name" value="DHHA2 domain"/>
    <property type="match status" value="1"/>
</dbReference>
<dbReference type="SUPFAM" id="SSF64182">
    <property type="entry name" value="DHH phosphoesterases"/>
    <property type="match status" value="1"/>
</dbReference>
<evidence type="ECO:0000256" key="3">
    <source>
        <dbReference type="ARBA" id="ARBA00022801"/>
    </source>
</evidence>
<organism evidence="6 7">
    <name type="scientific">Candida albicans P78048</name>
    <dbReference type="NCBI Taxonomy" id="1094989"/>
    <lineage>
        <taxon>Eukaryota</taxon>
        <taxon>Fungi</taxon>
        <taxon>Dikarya</taxon>
        <taxon>Ascomycota</taxon>
        <taxon>Saccharomycotina</taxon>
        <taxon>Pichiomycetes</taxon>
        <taxon>Debaryomycetaceae</taxon>
        <taxon>Candida/Lodderomyces clade</taxon>
        <taxon>Candida</taxon>
    </lineage>
</organism>
<dbReference type="InterPro" id="IPR038222">
    <property type="entry name" value="DHHA2_dom_sf"/>
</dbReference>
<comment type="caution">
    <text evidence="6">The sequence shown here is derived from an EMBL/GenBank/DDBJ whole genome shotgun (WGS) entry which is preliminary data.</text>
</comment>
<dbReference type="SMART" id="SM01131">
    <property type="entry name" value="DHHA2"/>
    <property type="match status" value="1"/>
</dbReference>
<evidence type="ECO:0000259" key="5">
    <source>
        <dbReference type="SMART" id="SM01131"/>
    </source>
</evidence>
<proteinExistence type="predicted"/>
<dbReference type="InterPro" id="IPR004097">
    <property type="entry name" value="DHHA2"/>
</dbReference>
<dbReference type="InterPro" id="IPR038763">
    <property type="entry name" value="DHH_sf"/>
</dbReference>
<dbReference type="GO" id="GO:0004309">
    <property type="term" value="F:exopolyphosphatase activity"/>
    <property type="evidence" value="ECO:0007669"/>
    <property type="project" value="TreeGrafter"/>
</dbReference>
<dbReference type="Pfam" id="PF01368">
    <property type="entry name" value="DHH"/>
    <property type="match status" value="1"/>
</dbReference>
<dbReference type="PANTHER" id="PTHR12112:SF39">
    <property type="entry name" value="EG:152A3.5 PROTEIN (FBGN0003116_PN PROTEIN)"/>
    <property type="match status" value="1"/>
</dbReference>
<accession>A0AB34PZ13</accession>
<evidence type="ECO:0000256" key="4">
    <source>
        <dbReference type="ARBA" id="ARBA00023211"/>
    </source>
</evidence>
<dbReference type="GO" id="GO:0005737">
    <property type="term" value="C:cytoplasm"/>
    <property type="evidence" value="ECO:0007669"/>
    <property type="project" value="InterPro"/>
</dbReference>
<sequence>MSIKSYLTNLRQQLKSKSLNSPLTVVTGNQSADMDSVVSALTFAYFSNLHSKQYIIPLINIPRRDLKLRRDIVTLLDYYSITEDLLFFVEDFQNIVKESDQILINLVDHNNIQGDELHEAFGAGKLKVVGIIDHHEDEGQFVESQPRIIRTCGSNSSLVFNYFYNEFFKSNTSKFLETQLEAIKLLLGPLLIDTSGMTQKVEEPDTEAFSIYQKALEGDEKFIQLFANSGDKDPYTNYYSTLKAAKKDVSGFKFVDLLRKDYKQFTFDSGDRVGFSSVTKAFKWIVANYSKEEIGKTLIKTLEENNIDLLIIGTHFTRKDNDKYTREFGYYYKKSENEKFNNLHNLAETKLQLNNEVYGADKIVSTVETLSSHGNFKVFNQGNISASRKQVVPIVKEILEN</sequence>
<reference evidence="6 7" key="1">
    <citation type="submission" date="2013-12" db="EMBL/GenBank/DDBJ databases">
        <title>The Genome Sequence of Candida albicans P78048.</title>
        <authorList>
            <consortium name="The Broad Institute Genome Sequencing Platform"/>
            <consortium name="The Broad Institute Genome Sequencing Center for Infectious Disease"/>
            <person name="Cuomo C."/>
            <person name="Bennett R."/>
            <person name="Hirakawa M."/>
            <person name="Noverr M."/>
            <person name="Mitchell A."/>
            <person name="Young S.K."/>
            <person name="Zeng Q."/>
            <person name="Gargeya S."/>
            <person name="Fitzgerald M."/>
            <person name="Abouelleil A."/>
            <person name="Alvarado L."/>
            <person name="Berlin A.M."/>
            <person name="Chapman S.B."/>
            <person name="Dewar J."/>
            <person name="Goldberg J."/>
            <person name="Griggs A."/>
            <person name="Gujja S."/>
            <person name="Hansen M."/>
            <person name="Howarth C."/>
            <person name="Imamovic A."/>
            <person name="Larimer J."/>
            <person name="McCowan C."/>
            <person name="Murphy C."/>
            <person name="Pearson M."/>
            <person name="Priest M."/>
            <person name="Roberts A."/>
            <person name="Saif S."/>
            <person name="Shea T."/>
            <person name="Sykes S."/>
            <person name="Wortman J."/>
            <person name="Nusbaum C."/>
            <person name="Birren B."/>
        </authorList>
    </citation>
    <scope>NUCLEOTIDE SEQUENCE [LARGE SCALE GENOMIC DNA]</scope>
    <source>
        <strain evidence="6 7">P78048</strain>
    </source>
</reference>
<comment type="cofactor">
    <cofactor evidence="1">
        <name>Mn(2+)</name>
        <dbReference type="ChEBI" id="CHEBI:29035"/>
    </cofactor>
</comment>
<protein>
    <submittedName>
        <fullName evidence="6">Exopolyphosphatase</fullName>
    </submittedName>
</protein>
<dbReference type="Pfam" id="PF02833">
    <property type="entry name" value="DHHA2"/>
    <property type="match status" value="1"/>
</dbReference>
<dbReference type="AlphaFoldDB" id="A0AB34PZ13"/>
<feature type="domain" description="DHHA2" evidence="5">
    <location>
        <begin position="239"/>
        <end position="399"/>
    </location>
</feature>
<dbReference type="GO" id="GO:0046872">
    <property type="term" value="F:metal ion binding"/>
    <property type="evidence" value="ECO:0007669"/>
    <property type="project" value="UniProtKB-KW"/>
</dbReference>
<evidence type="ECO:0000313" key="6">
    <source>
        <dbReference type="EMBL" id="KGR13599.1"/>
    </source>
</evidence>
<dbReference type="Proteomes" id="UP000030161">
    <property type="component" value="Unassembled WGS sequence"/>
</dbReference>
<evidence type="ECO:0000256" key="1">
    <source>
        <dbReference type="ARBA" id="ARBA00001936"/>
    </source>
</evidence>
<keyword evidence="4" id="KW-0464">Manganese</keyword>
<keyword evidence="3" id="KW-0378">Hydrolase</keyword>
<dbReference type="SMR" id="A0AB34PZ13"/>
<keyword evidence="2" id="KW-0479">Metal-binding</keyword>
<evidence type="ECO:0000313" key="7">
    <source>
        <dbReference type="Proteomes" id="UP000030161"/>
    </source>
</evidence>
<dbReference type="PANTHER" id="PTHR12112">
    <property type="entry name" value="BNIP - RELATED"/>
    <property type="match status" value="1"/>
</dbReference>
<dbReference type="InterPro" id="IPR001667">
    <property type="entry name" value="DDH_dom"/>
</dbReference>
<name>A0AB34PZ13_CANAX</name>